<accession>U3GL37</accession>
<protein>
    <submittedName>
        <fullName evidence="2">Glycosyltransferase</fullName>
    </submittedName>
</protein>
<evidence type="ECO:0000259" key="1">
    <source>
        <dbReference type="Pfam" id="PF01755"/>
    </source>
</evidence>
<dbReference type="EMBL" id="JX975333">
    <property type="protein sequence ID" value="AFW04736.1"/>
    <property type="molecule type" value="Genomic_DNA"/>
</dbReference>
<dbReference type="AlphaFoldDB" id="U3GL37"/>
<keyword evidence="2" id="KW-0808">Transferase</keyword>
<sequence length="253" mass="29652">MQINVYVISLEDEFLRRNIMREQLNGPFTFINAVDLRKIKSITITKYLNNDKLPYPKVRTNLTNGEIGCALSHLKALNKFVEDEGEYALILEDDAILPTNYLDVINNICSNSKGYWDFLLLGYSKLDVSETSSFYKMEPINILQKINNISIGEPWKNWTSGTVAYLVSKQAARRFIEVHNRKIFTVADDWAFFKGNFDFKILHCRPLIIFENYAELKSSIELERGTFISYTPYYLKFIRICRGYIRKLFMLMR</sequence>
<dbReference type="Pfam" id="PF01755">
    <property type="entry name" value="Glyco_transf_25"/>
    <property type="match status" value="1"/>
</dbReference>
<dbReference type="InterPro" id="IPR002654">
    <property type="entry name" value="Glyco_trans_25"/>
</dbReference>
<proteinExistence type="predicted"/>
<reference evidence="2" key="1">
    <citation type="journal article" date="2013" name="FEMS Microbiol. Rev.">
        <title>Structural diversity in Salmonella O antigens and its genetic basis.</title>
        <authorList>
            <person name="Liu B."/>
            <person name="Knirel Y.A."/>
            <person name="Feng L."/>
            <person name="Perepelov A.V."/>
            <person name="Senchenkova S.N."/>
            <person name="Reeves P.R."/>
            <person name="Wang L."/>
        </authorList>
    </citation>
    <scope>NUCLEOTIDE SEQUENCE</scope>
    <source>
        <strain evidence="2">G1603</strain>
    </source>
</reference>
<name>U3GL37_SALER</name>
<feature type="domain" description="Glycosyl transferase family 25" evidence="1">
    <location>
        <begin position="3"/>
        <end position="186"/>
    </location>
</feature>
<dbReference type="GO" id="GO:0016740">
    <property type="term" value="F:transferase activity"/>
    <property type="evidence" value="ECO:0007669"/>
    <property type="project" value="UniProtKB-KW"/>
</dbReference>
<organism evidence="2">
    <name type="scientific">Salmonella enterica</name>
    <name type="common">Salmonella choleraesuis</name>
    <dbReference type="NCBI Taxonomy" id="28901"/>
    <lineage>
        <taxon>Bacteria</taxon>
        <taxon>Pseudomonadati</taxon>
        <taxon>Pseudomonadota</taxon>
        <taxon>Gammaproteobacteria</taxon>
        <taxon>Enterobacterales</taxon>
        <taxon>Enterobacteriaceae</taxon>
        <taxon>Salmonella</taxon>
    </lineage>
</organism>
<dbReference type="CDD" id="cd06532">
    <property type="entry name" value="Glyco_transf_25"/>
    <property type="match status" value="1"/>
</dbReference>
<gene>
    <name evidence="2" type="primary">wdcP</name>
</gene>
<evidence type="ECO:0000313" key="2">
    <source>
        <dbReference type="EMBL" id="AFW04736.1"/>
    </source>
</evidence>